<dbReference type="InterPro" id="IPR029016">
    <property type="entry name" value="GAF-like_dom_sf"/>
</dbReference>
<dbReference type="OrthoDB" id="199946at2"/>
<dbReference type="InterPro" id="IPR000014">
    <property type="entry name" value="PAS"/>
</dbReference>
<name>A0A4P7BYE8_9GAMM</name>
<dbReference type="Pfam" id="PF08448">
    <property type="entry name" value="PAS_4"/>
    <property type="match status" value="1"/>
</dbReference>
<evidence type="ECO:0000313" key="3">
    <source>
        <dbReference type="Proteomes" id="UP000294325"/>
    </source>
</evidence>
<sequence>MPNPYSKVISWQMGTPINMLKIQDHSSAGLLLLCSLTEDTLDTSRVGVFILNAEFRIVWVNQAIASYFGLPRKTLLGGNKRQLIQEQLKGCFEQPEDFTKTVLTTYTDSSYIEQFECHMLPNGERQERWLEHWSQPIRSGLYVGGRIEHYYDITERKRVEFEFRTRACQQAAVAEIGRRALRGGNLDALLNETLTLLARILDVTYGQILELLPNRKTLLLRVSVGFKTYDQGQATVNAEPDTLVGYTLLSQEPVMVEDLGTEHQSTAFAPNRCYSSTVS</sequence>
<dbReference type="CDD" id="cd00130">
    <property type="entry name" value="PAS"/>
    <property type="match status" value="1"/>
</dbReference>
<dbReference type="NCBIfam" id="TIGR00229">
    <property type="entry name" value="sensory_box"/>
    <property type="match status" value="1"/>
</dbReference>
<proteinExistence type="predicted"/>
<accession>A0A4P7BYE8</accession>
<dbReference type="InterPro" id="IPR035965">
    <property type="entry name" value="PAS-like_dom_sf"/>
</dbReference>
<dbReference type="AlphaFoldDB" id="A0A4P7BYE8"/>
<organism evidence="2 3">
    <name type="scientific">Nitrosococcus wardiae</name>
    <dbReference type="NCBI Taxonomy" id="1814290"/>
    <lineage>
        <taxon>Bacteria</taxon>
        <taxon>Pseudomonadati</taxon>
        <taxon>Pseudomonadota</taxon>
        <taxon>Gammaproteobacteria</taxon>
        <taxon>Chromatiales</taxon>
        <taxon>Chromatiaceae</taxon>
        <taxon>Nitrosococcus</taxon>
    </lineage>
</organism>
<protein>
    <submittedName>
        <fullName evidence="2">PAS domain-containing protein</fullName>
    </submittedName>
</protein>
<dbReference type="Gene3D" id="3.30.450.20">
    <property type="entry name" value="PAS domain"/>
    <property type="match status" value="1"/>
</dbReference>
<dbReference type="KEGG" id="nwr:E3U44_06565"/>
<gene>
    <name evidence="2" type="ORF">E3U44_06565</name>
</gene>
<dbReference type="Proteomes" id="UP000294325">
    <property type="component" value="Chromosome"/>
</dbReference>
<dbReference type="InterPro" id="IPR013656">
    <property type="entry name" value="PAS_4"/>
</dbReference>
<dbReference type="Gene3D" id="3.30.450.40">
    <property type="match status" value="1"/>
</dbReference>
<dbReference type="EMBL" id="CP038033">
    <property type="protein sequence ID" value="QBQ54204.1"/>
    <property type="molecule type" value="Genomic_DNA"/>
</dbReference>
<dbReference type="SUPFAM" id="SSF55781">
    <property type="entry name" value="GAF domain-like"/>
    <property type="match status" value="1"/>
</dbReference>
<keyword evidence="3" id="KW-1185">Reference proteome</keyword>
<feature type="domain" description="PAS" evidence="1">
    <location>
        <begin position="41"/>
        <end position="77"/>
    </location>
</feature>
<dbReference type="SMART" id="SM00091">
    <property type="entry name" value="PAS"/>
    <property type="match status" value="1"/>
</dbReference>
<reference evidence="2 3" key="1">
    <citation type="submission" date="2019-03" db="EMBL/GenBank/DDBJ databases">
        <title>The genome sequence of Nitrosococcus wardiae strain D1FHST reveals the archetypal metabolic capacity of ammonia-oxidizing Gammaproteobacteria.</title>
        <authorList>
            <person name="Wang L."/>
            <person name="Lim C.K."/>
            <person name="Hanson T.E."/>
            <person name="Dang H."/>
            <person name="Klotz M.G."/>
        </authorList>
    </citation>
    <scope>NUCLEOTIDE SEQUENCE [LARGE SCALE GENOMIC DNA]</scope>
    <source>
        <strain evidence="2 3">D1FHS</strain>
    </source>
</reference>
<dbReference type="PROSITE" id="PS50112">
    <property type="entry name" value="PAS"/>
    <property type="match status" value="1"/>
</dbReference>
<evidence type="ECO:0000313" key="2">
    <source>
        <dbReference type="EMBL" id="QBQ54204.1"/>
    </source>
</evidence>
<dbReference type="SUPFAM" id="SSF55785">
    <property type="entry name" value="PYP-like sensor domain (PAS domain)"/>
    <property type="match status" value="1"/>
</dbReference>
<evidence type="ECO:0000259" key="1">
    <source>
        <dbReference type="PROSITE" id="PS50112"/>
    </source>
</evidence>